<proteinExistence type="predicted"/>
<feature type="compositionally biased region" description="Basic and acidic residues" evidence="1">
    <location>
        <begin position="91"/>
        <end position="115"/>
    </location>
</feature>
<sequence length="132" mass="14595">MSSYDNHPYPWHLHGPSHSNSTPALTSFFLTQNLPPNHSHIIIYRTRHPLLTAFPAPCFCDQTSGQDTTTGGTTFPGDEQVPKDQTGATTDSKKKDESKDSSFKDESAKDQKPEETEASTTTAYSKKKYQSG</sequence>
<reference evidence="2 3" key="1">
    <citation type="submission" date="2023-09" db="EMBL/GenBank/DDBJ databases">
        <title>Multi-omics analysis of a traditional fermented food reveals byproduct-associated fungal strains for waste-to-food upcycling.</title>
        <authorList>
            <consortium name="Lawrence Berkeley National Laboratory"/>
            <person name="Rekdal V.M."/>
            <person name="Villalobos-Escobedo J.M."/>
            <person name="Rodriguez-Valeron N."/>
            <person name="Garcia M.O."/>
            <person name="Vasquez D.P."/>
            <person name="Damayanti I."/>
            <person name="Sorensen P.M."/>
            <person name="Baidoo E.E."/>
            <person name="De Carvalho A.C."/>
            <person name="Riley R."/>
            <person name="Lipzen A."/>
            <person name="He G."/>
            <person name="Yan M."/>
            <person name="Haridas S."/>
            <person name="Daum C."/>
            <person name="Yoshinaga Y."/>
            <person name="Ng V."/>
            <person name="Grigoriev I.V."/>
            <person name="Munk R."/>
            <person name="Nuraida L."/>
            <person name="Wijaya C.H."/>
            <person name="Morales P.-C."/>
            <person name="Keasling J.D."/>
        </authorList>
    </citation>
    <scope>NUCLEOTIDE SEQUENCE [LARGE SCALE GENOMIC DNA]</scope>
    <source>
        <strain evidence="2 3">FGSC 2613</strain>
    </source>
</reference>
<protein>
    <submittedName>
        <fullName evidence="2">Uncharacterized protein</fullName>
    </submittedName>
</protein>
<feature type="region of interest" description="Disordered" evidence="1">
    <location>
        <begin position="61"/>
        <end position="132"/>
    </location>
</feature>
<accession>A0ABR3DMK1</accession>
<feature type="compositionally biased region" description="Low complexity" evidence="1">
    <location>
        <begin position="61"/>
        <end position="73"/>
    </location>
</feature>
<evidence type="ECO:0000313" key="3">
    <source>
        <dbReference type="Proteomes" id="UP001451303"/>
    </source>
</evidence>
<dbReference type="EMBL" id="JAVLET010000002">
    <property type="protein sequence ID" value="KAL0473577.1"/>
    <property type="molecule type" value="Genomic_DNA"/>
</dbReference>
<gene>
    <name evidence="2" type="ORF">QR685DRAFT_569620</name>
</gene>
<keyword evidence="3" id="KW-1185">Reference proteome</keyword>
<comment type="caution">
    <text evidence="2">The sequence shown here is derived from an EMBL/GenBank/DDBJ whole genome shotgun (WGS) entry which is preliminary data.</text>
</comment>
<dbReference type="Proteomes" id="UP001451303">
    <property type="component" value="Unassembled WGS sequence"/>
</dbReference>
<organism evidence="2 3">
    <name type="scientific">Neurospora intermedia</name>
    <dbReference type="NCBI Taxonomy" id="5142"/>
    <lineage>
        <taxon>Eukaryota</taxon>
        <taxon>Fungi</taxon>
        <taxon>Dikarya</taxon>
        <taxon>Ascomycota</taxon>
        <taxon>Pezizomycotina</taxon>
        <taxon>Sordariomycetes</taxon>
        <taxon>Sordariomycetidae</taxon>
        <taxon>Sordariales</taxon>
        <taxon>Sordariaceae</taxon>
        <taxon>Neurospora</taxon>
    </lineage>
</organism>
<evidence type="ECO:0000313" key="2">
    <source>
        <dbReference type="EMBL" id="KAL0473577.1"/>
    </source>
</evidence>
<name>A0ABR3DMK1_NEUIN</name>
<evidence type="ECO:0000256" key="1">
    <source>
        <dbReference type="SAM" id="MobiDB-lite"/>
    </source>
</evidence>